<keyword evidence="1" id="KW-1133">Transmembrane helix</keyword>
<reference evidence="2" key="1">
    <citation type="submission" date="2018-12" db="EMBL/GenBank/DDBJ databases">
        <title>Three Rhizobium rhizogenes strains isolated from the same crown gall tumor carry diverse plasmids.</title>
        <authorList>
            <person name="Pulawska J."/>
            <person name="Kuzmanovic N."/>
        </authorList>
    </citation>
    <scope>NUCLEOTIDE SEQUENCE</scope>
    <source>
        <strain evidence="2">C5.7</strain>
        <plasmid evidence="2">pC5.7d</plasmid>
    </source>
</reference>
<proteinExistence type="predicted"/>
<organism evidence="2">
    <name type="scientific">Rhizobium rhizogenes</name>
    <name type="common">Agrobacterium rhizogenes</name>
    <dbReference type="NCBI Taxonomy" id="359"/>
    <lineage>
        <taxon>Bacteria</taxon>
        <taxon>Pseudomonadati</taxon>
        <taxon>Pseudomonadota</taxon>
        <taxon>Alphaproteobacteria</taxon>
        <taxon>Hyphomicrobiales</taxon>
        <taxon>Rhizobiaceae</taxon>
        <taxon>Rhizobium/Agrobacterium group</taxon>
        <taxon>Rhizobium</taxon>
    </lineage>
</organism>
<evidence type="ECO:0000256" key="1">
    <source>
        <dbReference type="SAM" id="Phobius"/>
    </source>
</evidence>
<gene>
    <name evidence="2" type="ORF">pC5.7d_637</name>
</gene>
<dbReference type="AlphaFoldDB" id="A0A7S4ZVG8"/>
<keyword evidence="1" id="KW-0812">Transmembrane</keyword>
<keyword evidence="2" id="KW-0614">Plasmid</keyword>
<name>A0A7S4ZVG8_RHIRH</name>
<evidence type="ECO:0000313" key="2">
    <source>
        <dbReference type="EMBL" id="QCO89354.1"/>
    </source>
</evidence>
<accession>A0A7S4ZVG8</accession>
<dbReference type="EMBL" id="MK318970">
    <property type="protein sequence ID" value="QCO89354.1"/>
    <property type="molecule type" value="Genomic_DNA"/>
</dbReference>
<protein>
    <submittedName>
        <fullName evidence="2">Putative membrane protein</fullName>
    </submittedName>
</protein>
<feature type="transmembrane region" description="Helical" evidence="1">
    <location>
        <begin position="12"/>
        <end position="32"/>
    </location>
</feature>
<sequence length="38" mass="4123">MSKCNGVPMTGVTSMILGGYAFEALGFCIIVGRQRREE</sequence>
<geneLocation type="plasmid" evidence="2">
    <name>pC5.7d</name>
</geneLocation>
<keyword evidence="1" id="KW-0472">Membrane</keyword>